<accession>A0A6G9YHE0</accession>
<evidence type="ECO:0000256" key="1">
    <source>
        <dbReference type="SAM" id="MobiDB-lite"/>
    </source>
</evidence>
<reference evidence="3 4" key="1">
    <citation type="journal article" date="2019" name="ACS Chem. Biol.">
        <title>Identification and Mobilization of a Cryptic Antibiotic Biosynthesis Gene Locus from a Human-Pathogenic Nocardia Isolate.</title>
        <authorList>
            <person name="Herisse M."/>
            <person name="Ishida K."/>
            <person name="Porter J.L."/>
            <person name="Howden B."/>
            <person name="Hertweck C."/>
            <person name="Stinear T.P."/>
            <person name="Pidot S.J."/>
        </authorList>
    </citation>
    <scope>NUCLEOTIDE SEQUENCE [LARGE SCALE GENOMIC DNA]</scope>
    <source>
        <strain evidence="3 4">AUSMDU00012717</strain>
    </source>
</reference>
<name>A0A6G9YHE0_9NOCA</name>
<evidence type="ECO:0000256" key="2">
    <source>
        <dbReference type="SAM" id="Phobius"/>
    </source>
</evidence>
<feature type="compositionally biased region" description="Basic and acidic residues" evidence="1">
    <location>
        <begin position="1"/>
        <end position="12"/>
    </location>
</feature>
<proteinExistence type="predicted"/>
<dbReference type="Proteomes" id="UP000503540">
    <property type="component" value="Chromosome"/>
</dbReference>
<sequence>MTSHVHGFDQEHPIANTPQAESPSEAVGASPGRADPEPATADAEQVHGGMVSLPGALPMTASPSAEVFRIAAWLLMGVLTLSLLFVAFLLLIGAETAAGGIALALSAVGGTAAVVFPTPRRTVRTAIARTARVLEAVFGALADLARPKH</sequence>
<feature type="transmembrane region" description="Helical" evidence="2">
    <location>
        <begin position="70"/>
        <end position="92"/>
    </location>
</feature>
<dbReference type="RefSeq" id="WP_167475292.1">
    <property type="nucleotide sequence ID" value="NZ_CP046172.1"/>
</dbReference>
<dbReference type="KEGG" id="nah:F5544_23870"/>
<keyword evidence="2" id="KW-0812">Transmembrane</keyword>
<evidence type="ECO:0000313" key="4">
    <source>
        <dbReference type="Proteomes" id="UP000503540"/>
    </source>
</evidence>
<keyword evidence="2" id="KW-1133">Transmembrane helix</keyword>
<feature type="region of interest" description="Disordered" evidence="1">
    <location>
        <begin position="1"/>
        <end position="45"/>
    </location>
</feature>
<dbReference type="AlphaFoldDB" id="A0A6G9YHE0"/>
<feature type="transmembrane region" description="Helical" evidence="2">
    <location>
        <begin position="98"/>
        <end position="116"/>
    </location>
</feature>
<gene>
    <name evidence="3" type="ORF">F5544_23870</name>
</gene>
<keyword evidence="2" id="KW-0472">Membrane</keyword>
<dbReference type="EMBL" id="CP046172">
    <property type="protein sequence ID" value="QIS12632.1"/>
    <property type="molecule type" value="Genomic_DNA"/>
</dbReference>
<organism evidence="3 4">
    <name type="scientific">Nocardia arthritidis</name>
    <dbReference type="NCBI Taxonomy" id="228602"/>
    <lineage>
        <taxon>Bacteria</taxon>
        <taxon>Bacillati</taxon>
        <taxon>Actinomycetota</taxon>
        <taxon>Actinomycetes</taxon>
        <taxon>Mycobacteriales</taxon>
        <taxon>Nocardiaceae</taxon>
        <taxon>Nocardia</taxon>
    </lineage>
</organism>
<evidence type="ECO:0000313" key="3">
    <source>
        <dbReference type="EMBL" id="QIS12632.1"/>
    </source>
</evidence>
<protein>
    <submittedName>
        <fullName evidence="3">Uncharacterized protein</fullName>
    </submittedName>
</protein>
<keyword evidence="4" id="KW-1185">Reference proteome</keyword>